<dbReference type="InterPro" id="IPR041078">
    <property type="entry name" value="Plavaka"/>
</dbReference>
<accession>A0AAD7EE49</accession>
<evidence type="ECO:0000313" key="3">
    <source>
        <dbReference type="Proteomes" id="UP001218218"/>
    </source>
</evidence>
<evidence type="ECO:0000313" key="2">
    <source>
        <dbReference type="EMBL" id="KAJ7314445.1"/>
    </source>
</evidence>
<dbReference type="EMBL" id="JARIHO010000067">
    <property type="protein sequence ID" value="KAJ7314445.1"/>
    <property type="molecule type" value="Genomic_DNA"/>
</dbReference>
<reference evidence="2" key="1">
    <citation type="submission" date="2023-03" db="EMBL/GenBank/DDBJ databases">
        <title>Massive genome expansion in bonnet fungi (Mycena s.s.) driven by repeated elements and novel gene families across ecological guilds.</title>
        <authorList>
            <consortium name="Lawrence Berkeley National Laboratory"/>
            <person name="Harder C.B."/>
            <person name="Miyauchi S."/>
            <person name="Viragh M."/>
            <person name="Kuo A."/>
            <person name="Thoen E."/>
            <person name="Andreopoulos B."/>
            <person name="Lu D."/>
            <person name="Skrede I."/>
            <person name="Drula E."/>
            <person name="Henrissat B."/>
            <person name="Morin E."/>
            <person name="Kohler A."/>
            <person name="Barry K."/>
            <person name="LaButti K."/>
            <person name="Morin E."/>
            <person name="Salamov A."/>
            <person name="Lipzen A."/>
            <person name="Mereny Z."/>
            <person name="Hegedus B."/>
            <person name="Baldrian P."/>
            <person name="Stursova M."/>
            <person name="Weitz H."/>
            <person name="Taylor A."/>
            <person name="Grigoriev I.V."/>
            <person name="Nagy L.G."/>
            <person name="Martin F."/>
            <person name="Kauserud H."/>
        </authorList>
    </citation>
    <scope>NUCLEOTIDE SEQUENCE</scope>
    <source>
        <strain evidence="2">CBHHK002</strain>
    </source>
</reference>
<evidence type="ECO:0008006" key="4">
    <source>
        <dbReference type="Google" id="ProtNLM"/>
    </source>
</evidence>
<feature type="compositionally biased region" description="Basic and acidic residues" evidence="1">
    <location>
        <begin position="758"/>
        <end position="768"/>
    </location>
</feature>
<dbReference type="Proteomes" id="UP001218218">
    <property type="component" value="Unassembled WGS sequence"/>
</dbReference>
<sequence>METHTCPYCDETRRTMQGLRSHIEQSKVCRQRRYIAYAAESDDDTDSSDDADEDEDGLEESDAVDREIIVDVEESVGTVSYLSDDEDEPNLSADPPQSNDSPIGSPFPAAEPEPGAHTRKRQRATVEEVEDEDERYVQDFPEHFEAGKGLDECKTYFKTLRDNQKAEGSAPWYPFESEEEWELARWLMTSGLSQTKTDDYLKLKVVRERVKPSFSNNRGFLKFVDALPSGPQWYCNAFELVGDECEPDQQPKKETVEMWYRNPIECVKELLGNPSFAGKQGYKPIRVYKRFKDEQYSNQEFTEMWTADWWWDIQELLPRGSTLAPIIISTDKTQLTRFSGDKQAWPVYLTIGNIEKGVRRSPSSRATILIGYIPVTKLEIFSQAKRAAVSHQLFHDCMRVILEPLRAAGVDGVEMDCADGFVRRMFPILAAYIADYPEQCLVACCRENSCPRCLVQPKQRGEPLNSTLRDPGETLRVIVDQSQNQFPAKFVDQNLRPINPFWADFPHCDIFSSMTPDLLHELHNGVFGDHIVKWSTKAATGGDNEIDRRFRTMTPHPTLRHFTRGISLTSQWTGNERKNMEKVFLGILAQATDPAVQRAVAAIIDFIYYAHFETHCDESLSRLDAAWAAFHKEKSIFLELEIRKHFDINKLHKLKHYVDSIRSRGTADGFNTENTERLHIDFAKAGYRATNKVHYTRQMTVWLARQEAVYKFGTYLQWAIPGYIADSANDADNNDLEEEEESSAVPARHPPPDDPDSDDKGELGHDTPSRSLTYRVPKNPSFPRVPAATIVSEFHAPDFLIKLDDFLKSNSINPHHPPDVNSTFPVYKRLSIPLPQISEVASHIVYDTVRAVRAEPGKLTAKGIMPAKEGRFDTVLVRKDTPDPDHHPIHGISVARIRVIFRLPEHYGSYPHPLAYVDWYKPLKTPVPNIRMHEVSLSSRNHRQNSSIIPITEILRSCHLIPVFGKSASSLWTSDRVLDQCKSFYLNPYLRHHDFYLFRYLVDLYDYKRAEEQRRVRIRQFGRAGLY</sequence>
<evidence type="ECO:0000256" key="1">
    <source>
        <dbReference type="SAM" id="MobiDB-lite"/>
    </source>
</evidence>
<name>A0AAD7EE49_9AGAR</name>
<proteinExistence type="predicted"/>
<comment type="caution">
    <text evidence="2">The sequence shown here is derived from an EMBL/GenBank/DDBJ whole genome shotgun (WGS) entry which is preliminary data.</text>
</comment>
<keyword evidence="3" id="KW-1185">Reference proteome</keyword>
<protein>
    <recommendedName>
        <fullName evidence="4">Transposase</fullName>
    </recommendedName>
</protein>
<dbReference type="Pfam" id="PF18759">
    <property type="entry name" value="Plavaka"/>
    <property type="match status" value="1"/>
</dbReference>
<dbReference type="AlphaFoldDB" id="A0AAD7EE49"/>
<organism evidence="2 3">
    <name type="scientific">Mycena albidolilacea</name>
    <dbReference type="NCBI Taxonomy" id="1033008"/>
    <lineage>
        <taxon>Eukaryota</taxon>
        <taxon>Fungi</taxon>
        <taxon>Dikarya</taxon>
        <taxon>Basidiomycota</taxon>
        <taxon>Agaricomycotina</taxon>
        <taxon>Agaricomycetes</taxon>
        <taxon>Agaricomycetidae</taxon>
        <taxon>Agaricales</taxon>
        <taxon>Marasmiineae</taxon>
        <taxon>Mycenaceae</taxon>
        <taxon>Mycena</taxon>
    </lineage>
</organism>
<gene>
    <name evidence="2" type="ORF">DFH08DRAFT_1041610</name>
</gene>
<feature type="compositionally biased region" description="Acidic residues" evidence="1">
    <location>
        <begin position="732"/>
        <end position="742"/>
    </location>
</feature>
<feature type="compositionally biased region" description="Acidic residues" evidence="1">
    <location>
        <begin position="40"/>
        <end position="62"/>
    </location>
</feature>
<feature type="region of interest" description="Disordered" evidence="1">
    <location>
        <begin position="38"/>
        <end position="134"/>
    </location>
</feature>
<feature type="region of interest" description="Disordered" evidence="1">
    <location>
        <begin position="729"/>
        <end position="778"/>
    </location>
</feature>